<evidence type="ECO:0000259" key="2">
    <source>
        <dbReference type="PROSITE" id="PS50885"/>
    </source>
</evidence>
<keyword evidence="1" id="KW-0472">Membrane</keyword>
<keyword evidence="5" id="KW-1185">Reference proteome</keyword>
<name>E0RXW9_BUTPB</name>
<dbReference type="KEGG" id="bpb:bpr_I1961"/>
<dbReference type="eggNOG" id="COG2199">
    <property type="taxonomic scope" value="Bacteria"/>
</dbReference>
<evidence type="ECO:0000259" key="3">
    <source>
        <dbReference type="PROSITE" id="PS50887"/>
    </source>
</evidence>
<gene>
    <name evidence="4" type="ordered locus">bpr_I1961</name>
</gene>
<dbReference type="PROSITE" id="PS50887">
    <property type="entry name" value="GGDEF"/>
    <property type="match status" value="1"/>
</dbReference>
<dbReference type="PROSITE" id="PS50885">
    <property type="entry name" value="HAMP"/>
    <property type="match status" value="1"/>
</dbReference>
<dbReference type="eggNOG" id="COG3850">
    <property type="taxonomic scope" value="Bacteria"/>
</dbReference>
<feature type="domain" description="HAMP" evidence="2">
    <location>
        <begin position="321"/>
        <end position="373"/>
    </location>
</feature>
<dbReference type="GO" id="GO:0007165">
    <property type="term" value="P:signal transduction"/>
    <property type="evidence" value="ECO:0007669"/>
    <property type="project" value="InterPro"/>
</dbReference>
<dbReference type="InterPro" id="IPR029787">
    <property type="entry name" value="Nucleotide_cyclase"/>
</dbReference>
<evidence type="ECO:0000256" key="1">
    <source>
        <dbReference type="SAM" id="Phobius"/>
    </source>
</evidence>
<dbReference type="SUPFAM" id="SSF55073">
    <property type="entry name" value="Nucleotide cyclase"/>
    <property type="match status" value="1"/>
</dbReference>
<dbReference type="Gene3D" id="6.10.340.10">
    <property type="match status" value="1"/>
</dbReference>
<proteinExistence type="predicted"/>
<dbReference type="PANTHER" id="PTHR45138">
    <property type="entry name" value="REGULATORY COMPONENTS OF SENSORY TRANSDUCTION SYSTEM"/>
    <property type="match status" value="1"/>
</dbReference>
<dbReference type="Proteomes" id="UP000001299">
    <property type="component" value="Chromosome 1"/>
</dbReference>
<sequence length="541" mass="61803">MRSLKTKLAISMLLVIFTVILAITLLSVIFIRKTASRKADQLLLMLCENGQYSLNYYFDNVQYSVNNITSFVEDDLQGLDDVHLNKHMENAREYFDFIIPKTDGVLTYYYRIDPSISSTVRGFWYTNIDGKGFVEHEVTDITLYDVNDTSNLVWFTVPKYEGKSIWLPPYVTDNLDVTVISYDAPIYYKGQFIGVVGIEIDYSAMAKEIDSIKFYDNGYAFLSDAYGTLFYHPYIDVANMPPGMTRQMPYSNKAETRSAQYVYDGVLKEAVWLPLSNGMYLNITVPIDETQGEWRELILRITICAIIVLIIAGILLITFLGYITKPLEQLTEAADQIDKGNFEVYLNYDKDDEIGRLTKSFKKLSGNMKAHINALNEQVFIDSLTHVRNKGAFSLAVEELQEQINNGSIDPNFAIGAFDCDNLKHINDQYGHDKGDLYIQKACNTISDVFKRSAVYRVGGDEFSIILGHEDFHNLDFLLERFDKVVEEINASAEAPWDKVYVSKGFAIYDPSKDNIVQKIMQRADMLMYENKRERKKGGAN</sequence>
<keyword evidence="1" id="KW-0812">Transmembrane</keyword>
<dbReference type="Gene3D" id="3.30.450.20">
    <property type="entry name" value="PAS domain"/>
    <property type="match status" value="1"/>
</dbReference>
<dbReference type="SUPFAM" id="SSF158472">
    <property type="entry name" value="HAMP domain-like"/>
    <property type="match status" value="1"/>
</dbReference>
<feature type="transmembrane region" description="Helical" evidence="1">
    <location>
        <begin position="12"/>
        <end position="31"/>
    </location>
</feature>
<organism evidence="4 5">
    <name type="scientific">Butyrivibrio proteoclasticus (strain ATCC 51982 / DSM 14932 / B316)</name>
    <name type="common">Clostridium proteoclasticum</name>
    <dbReference type="NCBI Taxonomy" id="515622"/>
    <lineage>
        <taxon>Bacteria</taxon>
        <taxon>Bacillati</taxon>
        <taxon>Bacillota</taxon>
        <taxon>Clostridia</taxon>
        <taxon>Lachnospirales</taxon>
        <taxon>Lachnospiraceae</taxon>
        <taxon>Butyrivibrio</taxon>
    </lineage>
</organism>
<dbReference type="CDD" id="cd01949">
    <property type="entry name" value="GGDEF"/>
    <property type="match status" value="1"/>
</dbReference>
<feature type="transmembrane region" description="Helical" evidence="1">
    <location>
        <begin position="297"/>
        <end position="323"/>
    </location>
</feature>
<evidence type="ECO:0000313" key="4">
    <source>
        <dbReference type="EMBL" id="ADL34695.1"/>
    </source>
</evidence>
<dbReference type="InterPro" id="IPR050469">
    <property type="entry name" value="Diguanylate_Cyclase"/>
</dbReference>
<keyword evidence="1" id="KW-1133">Transmembrane helix</keyword>
<dbReference type="Gene3D" id="3.30.70.270">
    <property type="match status" value="1"/>
</dbReference>
<dbReference type="SMART" id="SM00267">
    <property type="entry name" value="GGDEF"/>
    <property type="match status" value="1"/>
</dbReference>
<dbReference type="CDD" id="cd12913">
    <property type="entry name" value="PDC1_MCP_like"/>
    <property type="match status" value="1"/>
</dbReference>
<dbReference type="Pfam" id="PF00990">
    <property type="entry name" value="GGDEF"/>
    <property type="match status" value="1"/>
</dbReference>
<dbReference type="NCBIfam" id="TIGR00254">
    <property type="entry name" value="GGDEF"/>
    <property type="match status" value="1"/>
</dbReference>
<dbReference type="SMART" id="SM00304">
    <property type="entry name" value="HAMP"/>
    <property type="match status" value="1"/>
</dbReference>
<dbReference type="EMBL" id="CP001810">
    <property type="protein sequence ID" value="ADL34695.1"/>
    <property type="molecule type" value="Genomic_DNA"/>
</dbReference>
<dbReference type="HOGENOM" id="CLU_496779_0_0_9"/>
<dbReference type="STRING" id="515622.bpr_I1961"/>
<feature type="domain" description="GGDEF" evidence="3">
    <location>
        <begin position="411"/>
        <end position="541"/>
    </location>
</feature>
<accession>E0RXW9</accession>
<dbReference type="InterPro" id="IPR003660">
    <property type="entry name" value="HAMP_dom"/>
</dbReference>
<dbReference type="Pfam" id="PF22673">
    <property type="entry name" value="MCP-like_PDC_1"/>
    <property type="match status" value="1"/>
</dbReference>
<dbReference type="CDD" id="cd06225">
    <property type="entry name" value="HAMP"/>
    <property type="match status" value="1"/>
</dbReference>
<dbReference type="GO" id="GO:0016020">
    <property type="term" value="C:membrane"/>
    <property type="evidence" value="ECO:0007669"/>
    <property type="project" value="InterPro"/>
</dbReference>
<evidence type="ECO:0000313" key="5">
    <source>
        <dbReference type="Proteomes" id="UP000001299"/>
    </source>
</evidence>
<reference evidence="4 5" key="1">
    <citation type="journal article" date="2010" name="PLoS ONE">
        <title>The glycobiome of the rumen bacterium Butyrivibrio proteoclasticus B316(T) highlights adaptation to a polysaccharide-rich environment.</title>
        <authorList>
            <person name="Kelly W.J."/>
            <person name="Leahy S.C."/>
            <person name="Altermann E."/>
            <person name="Yeoman C.J."/>
            <person name="Dunne J.C."/>
            <person name="Kong Z."/>
            <person name="Pacheco D.M."/>
            <person name="Li D."/>
            <person name="Noel S.J."/>
            <person name="Moon C.D."/>
            <person name="Cookson A.L."/>
            <person name="Attwood G.T."/>
        </authorList>
    </citation>
    <scope>NUCLEOTIDE SEQUENCE [LARGE SCALE GENOMIC DNA]</scope>
    <source>
        <strain evidence="5">ATCC 51982 / DSM 14932 / B316</strain>
    </source>
</reference>
<dbReference type="Pfam" id="PF00672">
    <property type="entry name" value="HAMP"/>
    <property type="match status" value="1"/>
</dbReference>
<dbReference type="AlphaFoldDB" id="E0RXW9"/>
<dbReference type="GO" id="GO:0052621">
    <property type="term" value="F:diguanylate cyclase activity"/>
    <property type="evidence" value="ECO:0007669"/>
    <property type="project" value="TreeGrafter"/>
</dbReference>
<protein>
    <submittedName>
        <fullName evidence="4">GGDEF/cache/HAMP domain-containing protein</fullName>
    </submittedName>
</protein>
<dbReference type="InterPro" id="IPR043128">
    <property type="entry name" value="Rev_trsase/Diguanyl_cyclase"/>
</dbReference>
<dbReference type="PANTHER" id="PTHR45138:SF9">
    <property type="entry name" value="DIGUANYLATE CYCLASE DGCM-RELATED"/>
    <property type="match status" value="1"/>
</dbReference>
<dbReference type="InterPro" id="IPR000160">
    <property type="entry name" value="GGDEF_dom"/>
</dbReference>